<accession>A0ABD0VJ72</accession>
<evidence type="ECO:0000313" key="2">
    <source>
        <dbReference type="Proteomes" id="UP001552299"/>
    </source>
</evidence>
<organism evidence="1 2">
    <name type="scientific">Dendrobium thyrsiflorum</name>
    <name type="common">Pinecone-like raceme dendrobium</name>
    <name type="synonym">Orchid</name>
    <dbReference type="NCBI Taxonomy" id="117978"/>
    <lineage>
        <taxon>Eukaryota</taxon>
        <taxon>Viridiplantae</taxon>
        <taxon>Streptophyta</taxon>
        <taxon>Embryophyta</taxon>
        <taxon>Tracheophyta</taxon>
        <taxon>Spermatophyta</taxon>
        <taxon>Magnoliopsida</taxon>
        <taxon>Liliopsida</taxon>
        <taxon>Asparagales</taxon>
        <taxon>Orchidaceae</taxon>
        <taxon>Epidendroideae</taxon>
        <taxon>Malaxideae</taxon>
        <taxon>Dendrobiinae</taxon>
        <taxon>Dendrobium</taxon>
    </lineage>
</organism>
<evidence type="ECO:0000313" key="1">
    <source>
        <dbReference type="EMBL" id="KAL0922573.1"/>
    </source>
</evidence>
<proteinExistence type="predicted"/>
<comment type="caution">
    <text evidence="1">The sequence shown here is derived from an EMBL/GenBank/DDBJ whole genome shotgun (WGS) entry which is preliminary data.</text>
</comment>
<dbReference type="AlphaFoldDB" id="A0ABD0VJ72"/>
<sequence length="102" mass="11359">MREGALNAVNDTFLAARSAVMVHRDERDLVYIYLSADGEEGLSGRIHEDDLGAARRGIVVNSEDKVSIGVENGETAAVEEERFTPDCERCRFRFGGDGRKRR</sequence>
<dbReference type="EMBL" id="JANQDX010000006">
    <property type="protein sequence ID" value="KAL0922573.1"/>
    <property type="molecule type" value="Genomic_DNA"/>
</dbReference>
<gene>
    <name evidence="1" type="ORF">M5K25_006564</name>
</gene>
<protein>
    <submittedName>
        <fullName evidence="1">Uncharacterized protein</fullName>
    </submittedName>
</protein>
<dbReference type="Proteomes" id="UP001552299">
    <property type="component" value="Unassembled WGS sequence"/>
</dbReference>
<reference evidence="1 2" key="1">
    <citation type="journal article" date="2024" name="Plant Biotechnol. J.">
        <title>Dendrobium thyrsiflorum genome and its molecular insights into genes involved in important horticultural traits.</title>
        <authorList>
            <person name="Chen B."/>
            <person name="Wang J.Y."/>
            <person name="Zheng P.J."/>
            <person name="Li K.L."/>
            <person name="Liang Y.M."/>
            <person name="Chen X.F."/>
            <person name="Zhang C."/>
            <person name="Zhao X."/>
            <person name="He X."/>
            <person name="Zhang G.Q."/>
            <person name="Liu Z.J."/>
            <person name="Xu Q."/>
        </authorList>
    </citation>
    <scope>NUCLEOTIDE SEQUENCE [LARGE SCALE GENOMIC DNA]</scope>
    <source>
        <strain evidence="1">GZMU011</strain>
    </source>
</reference>
<keyword evidence="2" id="KW-1185">Reference proteome</keyword>
<name>A0ABD0VJ72_DENTH</name>